<dbReference type="CDD" id="cd00130">
    <property type="entry name" value="PAS"/>
    <property type="match status" value="1"/>
</dbReference>
<dbReference type="RefSeq" id="WP_198477409.1">
    <property type="nucleotide sequence ID" value="NZ_JADGMQ010000011.1"/>
</dbReference>
<dbReference type="InterPro" id="IPR001789">
    <property type="entry name" value="Sig_transdc_resp-reg_receiver"/>
</dbReference>
<keyword evidence="4" id="KW-0902">Two-component regulatory system</keyword>
<evidence type="ECO:0000259" key="10">
    <source>
        <dbReference type="PROSITE" id="PS50112"/>
    </source>
</evidence>
<evidence type="ECO:0000256" key="2">
    <source>
        <dbReference type="ARBA" id="ARBA00012438"/>
    </source>
</evidence>
<dbReference type="SUPFAM" id="SSF55874">
    <property type="entry name" value="ATPase domain of HSP90 chaperone/DNA topoisomerase II/histidine kinase"/>
    <property type="match status" value="1"/>
</dbReference>
<dbReference type="PANTHER" id="PTHR45339:SF1">
    <property type="entry name" value="HYBRID SIGNAL TRANSDUCTION HISTIDINE KINASE J"/>
    <property type="match status" value="1"/>
</dbReference>
<evidence type="ECO:0000256" key="7">
    <source>
        <dbReference type="SAM" id="Phobius"/>
    </source>
</evidence>
<dbReference type="EC" id="2.7.13.3" evidence="2"/>
<feature type="modified residue" description="4-aspartylphosphate" evidence="5">
    <location>
        <position position="681"/>
    </location>
</feature>
<dbReference type="NCBIfam" id="TIGR00229">
    <property type="entry name" value="sensory_box"/>
    <property type="match status" value="1"/>
</dbReference>
<protein>
    <recommendedName>
        <fullName evidence="2">histidine kinase</fullName>
        <ecNumber evidence="2">2.7.13.3</ecNumber>
    </recommendedName>
</protein>
<keyword evidence="7" id="KW-1133">Transmembrane helix</keyword>
<dbReference type="EMBL" id="JADGMQ010000011">
    <property type="protein sequence ID" value="MBI1621871.1"/>
    <property type="molecule type" value="Genomic_DNA"/>
</dbReference>
<keyword evidence="7" id="KW-0812">Transmembrane</keyword>
<keyword evidence="6" id="KW-0175">Coiled coil</keyword>
<evidence type="ECO:0000256" key="5">
    <source>
        <dbReference type="PROSITE-ProRule" id="PRU00169"/>
    </source>
</evidence>
<dbReference type="SUPFAM" id="SSF52172">
    <property type="entry name" value="CheY-like"/>
    <property type="match status" value="2"/>
</dbReference>
<dbReference type="CDD" id="cd16922">
    <property type="entry name" value="HATPase_EvgS-ArcB-TorS-like"/>
    <property type="match status" value="1"/>
</dbReference>
<dbReference type="Gene3D" id="1.10.287.130">
    <property type="match status" value="1"/>
</dbReference>
<feature type="domain" description="Response regulatory" evidence="9">
    <location>
        <begin position="492"/>
        <end position="607"/>
    </location>
</feature>
<dbReference type="PRINTS" id="PR00344">
    <property type="entry name" value="BCTRLSENSOR"/>
</dbReference>
<evidence type="ECO:0000256" key="1">
    <source>
        <dbReference type="ARBA" id="ARBA00000085"/>
    </source>
</evidence>
<reference evidence="11 12" key="1">
    <citation type="submission" date="2020-10" db="EMBL/GenBank/DDBJ databases">
        <title>Aquamicrobium zhengzhouensis sp. nov., a exopolysaccharide producing bacterium isolated from farmland soil.</title>
        <authorList>
            <person name="Wang X."/>
        </authorList>
    </citation>
    <scope>NUCLEOTIDE SEQUENCE [LARGE SCALE GENOMIC DNA]</scope>
    <source>
        <strain evidence="12">cd-1</strain>
    </source>
</reference>
<dbReference type="Pfam" id="PF00989">
    <property type="entry name" value="PAS"/>
    <property type="match status" value="1"/>
</dbReference>
<keyword evidence="7" id="KW-0472">Membrane</keyword>
<dbReference type="PROSITE" id="PS50112">
    <property type="entry name" value="PAS"/>
    <property type="match status" value="1"/>
</dbReference>
<evidence type="ECO:0000313" key="11">
    <source>
        <dbReference type="EMBL" id="MBI1621871.1"/>
    </source>
</evidence>
<evidence type="ECO:0000256" key="3">
    <source>
        <dbReference type="ARBA" id="ARBA00022553"/>
    </source>
</evidence>
<dbReference type="InterPro" id="IPR036097">
    <property type="entry name" value="HisK_dim/P_sf"/>
</dbReference>
<feature type="domain" description="Response regulatory" evidence="9">
    <location>
        <begin position="632"/>
        <end position="751"/>
    </location>
</feature>
<dbReference type="PANTHER" id="PTHR45339">
    <property type="entry name" value="HYBRID SIGNAL TRANSDUCTION HISTIDINE KINASE J"/>
    <property type="match status" value="1"/>
</dbReference>
<gene>
    <name evidence="11" type="ORF">IOD40_14510</name>
</gene>
<sequence length="772" mass="83674">MLEERNTKRKKGDRLGAQHTLSNGRLRISPPSLVPEVTGNARPTLLRPALVLALLTLAGVSYLTGSPTLVAMALICISLVAIFLEVAEFREKSRLASLLDDAASRNRVELEHLADRVWEMEESEERFHELIDALGDIIIHRDREGRIVYANRVLADLLGCKPDELMGKNLRDVGVDVGLVPDSAFSSGEHLSSTDVVIRAKSGIRWFSWIELSARDKTNNAVSHRAIARDITALKRAEEAANSARERAESANQAKTRFLATVSHEIRTPMNGIMGMAKLLADTRLSPEQRTYVSAVSTSASALLALIEDLLDYSKIEFGRFQLRAEDVSPREMAENVVELLAPRAHAKSIGLGCYIDPRVPHTIKADPDRLRQVLLNIIGNAVKFTESGGVLVELSVERGMLRFDVTDTGPGLETGDLDRVFEEFEQADGTSTRKHGGAGLGLAISRRIIDAMSGSITATSEFGSGSRFTISLPAARPQRPASVQKSLQDRNCIIISRNSTEAEAIAWTVIAHGGLATIVGSADEAARIRQDRTSFDAVFIDAELESVDGRLLRQLRAKKTDLAKAIILIAPSDRGKLPRYRAEGYDAFLARPVRSETLVRVLASSSDDARSLTASPENSALPKPSAPGALSILVAEDNDINALLARSALSKGGHKVKIVGNGKAAVDAVRAEHFDVVLMDLHMPVMDGLDAITHIRKYEEGNGSPAVPILVLSADGQKETRQGVIAHGATGFLTKPLDPQALLSHVEYHALEPAGGYPRRQRGHSSVADFS</sequence>
<dbReference type="InterPro" id="IPR005467">
    <property type="entry name" value="His_kinase_dom"/>
</dbReference>
<evidence type="ECO:0000313" key="12">
    <source>
        <dbReference type="Proteomes" id="UP000601789"/>
    </source>
</evidence>
<evidence type="ECO:0000256" key="4">
    <source>
        <dbReference type="ARBA" id="ARBA00023012"/>
    </source>
</evidence>
<keyword evidence="3 5" id="KW-0597">Phosphoprotein</keyword>
<feature type="domain" description="PAS" evidence="10">
    <location>
        <begin position="123"/>
        <end position="170"/>
    </location>
</feature>
<dbReference type="SMART" id="SM00387">
    <property type="entry name" value="HATPase_c"/>
    <property type="match status" value="1"/>
</dbReference>
<proteinExistence type="predicted"/>
<dbReference type="SUPFAM" id="SSF47384">
    <property type="entry name" value="Homodimeric domain of signal transducing histidine kinase"/>
    <property type="match status" value="1"/>
</dbReference>
<dbReference type="Pfam" id="PF00512">
    <property type="entry name" value="HisKA"/>
    <property type="match status" value="1"/>
</dbReference>
<dbReference type="InterPro" id="IPR013767">
    <property type="entry name" value="PAS_fold"/>
</dbReference>
<dbReference type="CDD" id="cd00082">
    <property type="entry name" value="HisKA"/>
    <property type="match status" value="1"/>
</dbReference>
<comment type="caution">
    <text evidence="11">The sequence shown here is derived from an EMBL/GenBank/DDBJ whole genome shotgun (WGS) entry which is preliminary data.</text>
</comment>
<dbReference type="PROSITE" id="PS50110">
    <property type="entry name" value="RESPONSE_REGULATORY"/>
    <property type="match status" value="2"/>
</dbReference>
<feature type="transmembrane region" description="Helical" evidence="7">
    <location>
        <begin position="69"/>
        <end position="87"/>
    </location>
</feature>
<feature type="modified residue" description="4-aspartylphosphate" evidence="5">
    <location>
        <position position="542"/>
    </location>
</feature>
<dbReference type="SUPFAM" id="SSF55785">
    <property type="entry name" value="PYP-like sensor domain (PAS domain)"/>
    <property type="match status" value="1"/>
</dbReference>
<dbReference type="Pfam" id="PF00072">
    <property type="entry name" value="Response_reg"/>
    <property type="match status" value="1"/>
</dbReference>
<name>A0ABS0SF71_9HYPH</name>
<dbReference type="CDD" id="cd17546">
    <property type="entry name" value="REC_hyHK_CKI1_RcsC-like"/>
    <property type="match status" value="1"/>
</dbReference>
<dbReference type="InterPro" id="IPR011006">
    <property type="entry name" value="CheY-like_superfamily"/>
</dbReference>
<evidence type="ECO:0000259" key="9">
    <source>
        <dbReference type="PROSITE" id="PS50110"/>
    </source>
</evidence>
<dbReference type="PROSITE" id="PS50109">
    <property type="entry name" value="HIS_KIN"/>
    <property type="match status" value="1"/>
</dbReference>
<dbReference type="InterPro" id="IPR000014">
    <property type="entry name" value="PAS"/>
</dbReference>
<evidence type="ECO:0000259" key="8">
    <source>
        <dbReference type="PROSITE" id="PS50109"/>
    </source>
</evidence>
<comment type="catalytic activity">
    <reaction evidence="1">
        <text>ATP + protein L-histidine = ADP + protein N-phospho-L-histidine.</text>
        <dbReference type="EC" id="2.7.13.3"/>
    </reaction>
</comment>
<dbReference type="Gene3D" id="3.30.450.20">
    <property type="entry name" value="PAS domain"/>
    <property type="match status" value="1"/>
</dbReference>
<dbReference type="SMART" id="SM00091">
    <property type="entry name" value="PAS"/>
    <property type="match status" value="1"/>
</dbReference>
<dbReference type="Proteomes" id="UP000601789">
    <property type="component" value="Unassembled WGS sequence"/>
</dbReference>
<organism evidence="11 12">
    <name type="scientific">Aquamicrobium zhengzhouense</name>
    <dbReference type="NCBI Taxonomy" id="2781738"/>
    <lineage>
        <taxon>Bacteria</taxon>
        <taxon>Pseudomonadati</taxon>
        <taxon>Pseudomonadota</taxon>
        <taxon>Alphaproteobacteria</taxon>
        <taxon>Hyphomicrobiales</taxon>
        <taxon>Phyllobacteriaceae</taxon>
        <taxon>Aquamicrobium</taxon>
    </lineage>
</organism>
<evidence type="ECO:0000256" key="6">
    <source>
        <dbReference type="SAM" id="Coils"/>
    </source>
</evidence>
<dbReference type="InterPro" id="IPR003594">
    <property type="entry name" value="HATPase_dom"/>
</dbReference>
<dbReference type="Gene3D" id="3.30.565.10">
    <property type="entry name" value="Histidine kinase-like ATPase, C-terminal domain"/>
    <property type="match status" value="1"/>
</dbReference>
<dbReference type="SMART" id="SM00388">
    <property type="entry name" value="HisKA"/>
    <property type="match status" value="1"/>
</dbReference>
<feature type="coiled-coil region" evidence="6">
    <location>
        <begin position="227"/>
        <end position="254"/>
    </location>
</feature>
<dbReference type="SMART" id="SM00448">
    <property type="entry name" value="REC"/>
    <property type="match status" value="1"/>
</dbReference>
<keyword evidence="12" id="KW-1185">Reference proteome</keyword>
<accession>A0ABS0SF71</accession>
<dbReference type="InterPro" id="IPR035965">
    <property type="entry name" value="PAS-like_dom_sf"/>
</dbReference>
<dbReference type="Pfam" id="PF02518">
    <property type="entry name" value="HATPase_c"/>
    <property type="match status" value="1"/>
</dbReference>
<dbReference type="InterPro" id="IPR036890">
    <property type="entry name" value="HATPase_C_sf"/>
</dbReference>
<dbReference type="InterPro" id="IPR003661">
    <property type="entry name" value="HisK_dim/P_dom"/>
</dbReference>
<feature type="domain" description="Histidine kinase" evidence="8">
    <location>
        <begin position="261"/>
        <end position="477"/>
    </location>
</feature>
<dbReference type="Gene3D" id="3.40.50.2300">
    <property type="match status" value="2"/>
</dbReference>
<dbReference type="InterPro" id="IPR004358">
    <property type="entry name" value="Sig_transdc_His_kin-like_C"/>
</dbReference>